<dbReference type="PANTHER" id="PTHR45128">
    <property type="entry name" value="METHYLTRANSFERASE TYPE 11"/>
    <property type="match status" value="1"/>
</dbReference>
<dbReference type="GO" id="GO:0032259">
    <property type="term" value="P:methylation"/>
    <property type="evidence" value="ECO:0007669"/>
    <property type="project" value="UniProtKB-KW"/>
</dbReference>
<accession>A0AAP7DDM8</accession>
<protein>
    <submittedName>
        <fullName evidence="2">Class I SAM-dependent methyltransferase</fullName>
    </submittedName>
</protein>
<dbReference type="CDD" id="cd02440">
    <property type="entry name" value="AdoMet_MTases"/>
    <property type="match status" value="1"/>
</dbReference>
<organism evidence="2 3">
    <name type="scientific">Vibrio coralliilyticus</name>
    <dbReference type="NCBI Taxonomy" id="190893"/>
    <lineage>
        <taxon>Bacteria</taxon>
        <taxon>Pseudomonadati</taxon>
        <taxon>Pseudomonadota</taxon>
        <taxon>Gammaproteobacteria</taxon>
        <taxon>Vibrionales</taxon>
        <taxon>Vibrionaceae</taxon>
        <taxon>Vibrio</taxon>
    </lineage>
</organism>
<dbReference type="GO" id="GO:0008168">
    <property type="term" value="F:methyltransferase activity"/>
    <property type="evidence" value="ECO:0007669"/>
    <property type="project" value="UniProtKB-KW"/>
</dbReference>
<evidence type="ECO:0000313" key="2">
    <source>
        <dbReference type="EMBL" id="NOJ24173.1"/>
    </source>
</evidence>
<gene>
    <name evidence="2" type="ORF">F0238_15660</name>
</gene>
<dbReference type="SUPFAM" id="SSF53335">
    <property type="entry name" value="S-adenosyl-L-methionine-dependent methyltransferases"/>
    <property type="match status" value="1"/>
</dbReference>
<evidence type="ECO:0000313" key="3">
    <source>
        <dbReference type="Proteomes" id="UP000576645"/>
    </source>
</evidence>
<dbReference type="InterPro" id="IPR025714">
    <property type="entry name" value="Methyltranfer_dom"/>
</dbReference>
<dbReference type="AlphaFoldDB" id="A0AAP7DDM8"/>
<name>A0AAP7DDM8_9VIBR</name>
<proteinExistence type="predicted"/>
<dbReference type="InterPro" id="IPR029063">
    <property type="entry name" value="SAM-dependent_MTases_sf"/>
</dbReference>
<keyword evidence="2" id="KW-0808">Transferase</keyword>
<sequence>MYTQYPYPSNNVGDAPIYDLAAMVSAVFGPEALEGKTVVDLGCGSGHRLCGLAELFPNTRFIGVDMTDASLEVAGQLAATHEIHNVAFVRSTIEEFELSQPCDLIVSTGVFHHMDTPLEGFKSAYRNLAEGGVALIWLYHEIGERDRLLQREALQTLLKAKSPDSWYLNVEDMALFGASLSTAQYGGSASHSNGSANQLSIDVDAFLHPIVNAYSFAGIGEMVNQAGFSSLRCCGFNRADSSRLFSSDISQYESEHFLTYKDLLLHEAFKKTFLGLPYAQQVRVAELMWKPTGLTVLCQKGVSNTFTLPDWLGGEA</sequence>
<dbReference type="EMBL" id="VTXP01000008">
    <property type="protein sequence ID" value="NOJ24173.1"/>
    <property type="molecule type" value="Genomic_DNA"/>
</dbReference>
<evidence type="ECO:0000259" key="1">
    <source>
        <dbReference type="Pfam" id="PF13847"/>
    </source>
</evidence>
<keyword evidence="2" id="KW-0489">Methyltransferase</keyword>
<comment type="caution">
    <text evidence="2">The sequence shown here is derived from an EMBL/GenBank/DDBJ whole genome shotgun (WGS) entry which is preliminary data.</text>
</comment>
<dbReference type="InterPro" id="IPR053173">
    <property type="entry name" value="SAM-binding_MTase"/>
</dbReference>
<dbReference type="Gene3D" id="3.40.50.150">
    <property type="entry name" value="Vaccinia Virus protein VP39"/>
    <property type="match status" value="1"/>
</dbReference>
<feature type="domain" description="Methyltransferase" evidence="1">
    <location>
        <begin position="34"/>
        <end position="137"/>
    </location>
</feature>
<dbReference type="Pfam" id="PF13847">
    <property type="entry name" value="Methyltransf_31"/>
    <property type="match status" value="1"/>
</dbReference>
<reference evidence="2 3" key="1">
    <citation type="submission" date="2019-09" db="EMBL/GenBank/DDBJ databases">
        <title>Draft genome sequencing and comparative genomics of hatchery-associated Vibrios.</title>
        <authorList>
            <person name="Kehlet-Delgado H."/>
            <person name="Mueller R.S."/>
        </authorList>
    </citation>
    <scope>NUCLEOTIDE SEQUENCE [LARGE SCALE GENOMIC DNA]</scope>
    <source>
        <strain evidence="2 3">09-121-3</strain>
    </source>
</reference>
<dbReference type="Proteomes" id="UP000576645">
    <property type="component" value="Unassembled WGS sequence"/>
</dbReference>